<dbReference type="AlphaFoldDB" id="A0A917TUP2"/>
<reference evidence="2" key="1">
    <citation type="journal article" date="2014" name="Int. J. Syst. Evol. Microbiol.">
        <title>Complete genome sequence of Corynebacterium casei LMG S-19264T (=DSM 44701T), isolated from a smear-ripened cheese.</title>
        <authorList>
            <consortium name="US DOE Joint Genome Institute (JGI-PGF)"/>
            <person name="Walter F."/>
            <person name="Albersmeier A."/>
            <person name="Kalinowski J."/>
            <person name="Ruckert C."/>
        </authorList>
    </citation>
    <scope>NUCLEOTIDE SEQUENCE</scope>
    <source>
        <strain evidence="2">CGMCC 4.7312</strain>
    </source>
</reference>
<dbReference type="EMBL" id="BMNB01000009">
    <property type="protein sequence ID" value="GGM39171.1"/>
    <property type="molecule type" value="Genomic_DNA"/>
</dbReference>
<gene>
    <name evidence="2" type="ORF">GCM10011608_24830</name>
</gene>
<name>A0A917TUP2_9ACTN</name>
<comment type="caution">
    <text evidence="2">The sequence shown here is derived from an EMBL/GenBank/DDBJ whole genome shotgun (WGS) entry which is preliminary data.</text>
</comment>
<evidence type="ECO:0000259" key="1">
    <source>
        <dbReference type="PROSITE" id="PS50022"/>
    </source>
</evidence>
<dbReference type="Gene3D" id="2.60.120.260">
    <property type="entry name" value="Galactose-binding domain-like"/>
    <property type="match status" value="1"/>
</dbReference>
<evidence type="ECO:0000313" key="2">
    <source>
        <dbReference type="EMBL" id="GGM39171.1"/>
    </source>
</evidence>
<accession>A0A917TUP2</accession>
<feature type="domain" description="F5/8 type C" evidence="1">
    <location>
        <begin position="105"/>
        <end position="241"/>
    </location>
</feature>
<protein>
    <recommendedName>
        <fullName evidence="1">F5/8 type C domain-containing protein</fullName>
    </recommendedName>
</protein>
<keyword evidence="3" id="KW-1185">Reference proteome</keyword>
<dbReference type="Pfam" id="PF00754">
    <property type="entry name" value="F5_F8_type_C"/>
    <property type="match status" value="1"/>
</dbReference>
<dbReference type="Proteomes" id="UP000608890">
    <property type="component" value="Unassembled WGS sequence"/>
</dbReference>
<dbReference type="PROSITE" id="PS50022">
    <property type="entry name" value="FA58C_3"/>
    <property type="match status" value="1"/>
</dbReference>
<dbReference type="SMART" id="SM00231">
    <property type="entry name" value="FA58C"/>
    <property type="match status" value="1"/>
</dbReference>
<reference evidence="2" key="2">
    <citation type="submission" date="2020-09" db="EMBL/GenBank/DDBJ databases">
        <authorList>
            <person name="Sun Q."/>
            <person name="Zhou Y."/>
        </authorList>
    </citation>
    <scope>NUCLEOTIDE SEQUENCE</scope>
    <source>
        <strain evidence="2">CGMCC 4.7312</strain>
    </source>
</reference>
<proteinExistence type="predicted"/>
<dbReference type="InterPro" id="IPR008979">
    <property type="entry name" value="Galactose-bd-like_sf"/>
</dbReference>
<dbReference type="SUPFAM" id="SSF49785">
    <property type="entry name" value="Galactose-binding domain-like"/>
    <property type="match status" value="1"/>
</dbReference>
<evidence type="ECO:0000313" key="3">
    <source>
        <dbReference type="Proteomes" id="UP000608890"/>
    </source>
</evidence>
<dbReference type="InterPro" id="IPR000421">
    <property type="entry name" value="FA58C"/>
</dbReference>
<organism evidence="2 3">
    <name type="scientific">Micromonospora sonchi</name>
    <dbReference type="NCBI Taxonomy" id="1763543"/>
    <lineage>
        <taxon>Bacteria</taxon>
        <taxon>Bacillati</taxon>
        <taxon>Actinomycetota</taxon>
        <taxon>Actinomycetes</taxon>
        <taxon>Micromonosporales</taxon>
        <taxon>Micromonosporaceae</taxon>
        <taxon>Micromonospora</taxon>
    </lineage>
</organism>
<sequence>MRHAFQYGWWGYVDKDLRAVLGDPVAGGLGRTFCGGGDLISCRQILLDTLRTAATTPAATTYPGDGSCAAGDQWCADAIIQSPLGGIKHATIAWQNRPTYQQVVSFPARRGADLTNLAVGRPVTASSNQLLYPAARAVDGDLGTRWASSWSDNQWIRVDLGGVRQVGRVILAWEAAYARSYRIEVSTDGTTWRQVWSTTAGDGGTDVAAFAPQQARYVRMVGLTRGTSYGFSLWELSVYAH</sequence>